<dbReference type="Pfam" id="PF03073">
    <property type="entry name" value="TspO_MBR"/>
    <property type="match status" value="1"/>
</dbReference>
<accession>A0A1J0VW45</accession>
<feature type="transmembrane region" description="Helical" evidence="6">
    <location>
        <begin position="100"/>
        <end position="122"/>
    </location>
</feature>
<protein>
    <recommendedName>
        <fullName evidence="9">Tryptophan-rich sensory protein</fullName>
    </recommendedName>
</protein>
<feature type="transmembrane region" description="Helical" evidence="6">
    <location>
        <begin position="42"/>
        <end position="62"/>
    </location>
</feature>
<evidence type="ECO:0000256" key="6">
    <source>
        <dbReference type="SAM" id="Phobius"/>
    </source>
</evidence>
<feature type="transmembrane region" description="Helical" evidence="6">
    <location>
        <begin position="129"/>
        <end position="151"/>
    </location>
</feature>
<proteinExistence type="inferred from homology"/>
<evidence type="ECO:0000256" key="2">
    <source>
        <dbReference type="ARBA" id="ARBA00007524"/>
    </source>
</evidence>
<comment type="subcellular location">
    <subcellularLocation>
        <location evidence="1">Membrane</location>
        <topology evidence="1">Multi-pass membrane protein</topology>
    </subcellularLocation>
</comment>
<evidence type="ECO:0000256" key="3">
    <source>
        <dbReference type="ARBA" id="ARBA00022692"/>
    </source>
</evidence>
<dbReference type="Gene3D" id="1.20.1260.100">
    <property type="entry name" value="TspO/MBR protein"/>
    <property type="match status" value="1"/>
</dbReference>
<feature type="transmembrane region" description="Helical" evidence="6">
    <location>
        <begin position="74"/>
        <end position="94"/>
    </location>
</feature>
<dbReference type="EMBL" id="CP018082">
    <property type="protein sequence ID" value="APE36288.1"/>
    <property type="molecule type" value="Genomic_DNA"/>
</dbReference>
<evidence type="ECO:0000256" key="1">
    <source>
        <dbReference type="ARBA" id="ARBA00004141"/>
    </source>
</evidence>
<gene>
    <name evidence="7" type="ORF">BOX37_22815</name>
</gene>
<name>A0A1J0VW45_9NOCA</name>
<dbReference type="InterPro" id="IPR004307">
    <property type="entry name" value="TspO_MBR"/>
</dbReference>
<dbReference type="KEGG" id="nsl:BOX37_22815"/>
<keyword evidence="8" id="KW-1185">Reference proteome</keyword>
<comment type="similarity">
    <text evidence="2">Belongs to the TspO/BZRP family.</text>
</comment>
<evidence type="ECO:0000256" key="5">
    <source>
        <dbReference type="ARBA" id="ARBA00023136"/>
    </source>
</evidence>
<keyword evidence="3 6" id="KW-0812">Transmembrane</keyword>
<evidence type="ECO:0008006" key="9">
    <source>
        <dbReference type="Google" id="ProtNLM"/>
    </source>
</evidence>
<organism evidence="7 8">
    <name type="scientific">Nocardia mangyaensis</name>
    <dbReference type="NCBI Taxonomy" id="2213200"/>
    <lineage>
        <taxon>Bacteria</taxon>
        <taxon>Bacillati</taxon>
        <taxon>Actinomycetota</taxon>
        <taxon>Actinomycetes</taxon>
        <taxon>Mycobacteriales</taxon>
        <taxon>Nocardiaceae</taxon>
        <taxon>Nocardia</taxon>
    </lineage>
</organism>
<dbReference type="GO" id="GO:0016020">
    <property type="term" value="C:membrane"/>
    <property type="evidence" value="ECO:0007669"/>
    <property type="project" value="UniProtKB-SubCell"/>
</dbReference>
<evidence type="ECO:0000313" key="7">
    <source>
        <dbReference type="EMBL" id="APE36288.1"/>
    </source>
</evidence>
<dbReference type="AlphaFoldDB" id="A0A1J0VW45"/>
<dbReference type="CDD" id="cd15904">
    <property type="entry name" value="TSPO_MBR"/>
    <property type="match status" value="1"/>
</dbReference>
<evidence type="ECO:0000256" key="4">
    <source>
        <dbReference type="ARBA" id="ARBA00022989"/>
    </source>
</evidence>
<keyword evidence="4 6" id="KW-1133">Transmembrane helix</keyword>
<reference evidence="7" key="1">
    <citation type="submission" date="2016-11" db="EMBL/GenBank/DDBJ databases">
        <authorList>
            <person name="Jaros S."/>
            <person name="Januszkiewicz K."/>
            <person name="Wedrychowicz H."/>
        </authorList>
    </citation>
    <scope>NUCLEOTIDE SEQUENCE [LARGE SCALE GENOMIC DNA]</scope>
    <source>
        <strain evidence="7">Y48</strain>
    </source>
</reference>
<keyword evidence="5 6" id="KW-0472">Membrane</keyword>
<dbReference type="InterPro" id="IPR038330">
    <property type="entry name" value="TspO/MBR-related_sf"/>
</dbReference>
<evidence type="ECO:0000313" key="8">
    <source>
        <dbReference type="Proteomes" id="UP000183810"/>
    </source>
</evidence>
<sequence>MIIAVVIVVISAAIGAVAAGDALSGWYRGLRQPAFGLPLWGWGVVGAIYYCAFTVVLFRLLGVTRAGREDPSRFVPLAVTLGIMLGNELWNVVLFGWHDLFLAFAVLWPFALYVALVARYVYRRADRIAGALLGGYAVWLVYDLAWMYGLWQLN</sequence>
<dbReference type="Proteomes" id="UP000183810">
    <property type="component" value="Chromosome"/>
</dbReference>